<evidence type="ECO:0000256" key="1">
    <source>
        <dbReference type="SAM" id="Phobius"/>
    </source>
</evidence>
<dbReference type="GO" id="GO:0005230">
    <property type="term" value="F:extracellular ligand-gated monoatomic ion channel activity"/>
    <property type="evidence" value="ECO:0007669"/>
    <property type="project" value="InterPro"/>
</dbReference>
<organism evidence="2 3">
    <name type="scientific">Acrobeloides nanus</name>
    <dbReference type="NCBI Taxonomy" id="290746"/>
    <lineage>
        <taxon>Eukaryota</taxon>
        <taxon>Metazoa</taxon>
        <taxon>Ecdysozoa</taxon>
        <taxon>Nematoda</taxon>
        <taxon>Chromadorea</taxon>
        <taxon>Rhabditida</taxon>
        <taxon>Tylenchina</taxon>
        <taxon>Cephalobomorpha</taxon>
        <taxon>Cephaloboidea</taxon>
        <taxon>Cephalobidae</taxon>
        <taxon>Acrobeloides</taxon>
    </lineage>
</organism>
<dbReference type="GO" id="GO:0016020">
    <property type="term" value="C:membrane"/>
    <property type="evidence" value="ECO:0007669"/>
    <property type="project" value="InterPro"/>
</dbReference>
<dbReference type="Gene3D" id="1.20.58.390">
    <property type="entry name" value="Neurotransmitter-gated ion-channel transmembrane domain"/>
    <property type="match status" value="1"/>
</dbReference>
<evidence type="ECO:0000313" key="2">
    <source>
        <dbReference type="Proteomes" id="UP000887540"/>
    </source>
</evidence>
<keyword evidence="1" id="KW-0812">Transmembrane</keyword>
<reference evidence="3" key="1">
    <citation type="submission" date="2022-11" db="UniProtKB">
        <authorList>
            <consortium name="WormBaseParasite"/>
        </authorList>
    </citation>
    <scope>IDENTIFICATION</scope>
</reference>
<keyword evidence="1" id="KW-0472">Membrane</keyword>
<name>A0A914D663_9BILA</name>
<dbReference type="SUPFAM" id="SSF63712">
    <property type="entry name" value="Nicotinic receptor ligand binding domain-like"/>
    <property type="match status" value="1"/>
</dbReference>
<feature type="transmembrane region" description="Helical" evidence="1">
    <location>
        <begin position="131"/>
        <end position="152"/>
    </location>
</feature>
<proteinExistence type="predicted"/>
<dbReference type="InterPro" id="IPR036734">
    <property type="entry name" value="Neur_chan_lig-bd_sf"/>
</dbReference>
<dbReference type="WBParaSite" id="ACRNAN_scaffold19169.g10547.t1">
    <property type="protein sequence ID" value="ACRNAN_scaffold19169.g10547.t1"/>
    <property type="gene ID" value="ACRNAN_scaffold19169.g10547"/>
</dbReference>
<keyword evidence="1" id="KW-1133">Transmembrane helix</keyword>
<dbReference type="AlphaFoldDB" id="A0A914D663"/>
<sequence>MYQLLQYGRQKYSFIKVYKQARHYRIPMPCNGNITVYLATFVNGVSSVVMNRFPFDTQYMLIGQSPSLLSIQEMDGVVIEPPSLDDEDGYFKGNSEFDFISVTANYSRYQEEGITQFAIDYIFALKRKTTYYTTVIVIPVFLAMIIDVFGVFSPGTSKGENVVFK</sequence>
<evidence type="ECO:0000313" key="3">
    <source>
        <dbReference type="WBParaSite" id="ACRNAN_scaffold19169.g10547.t1"/>
    </source>
</evidence>
<accession>A0A914D663</accession>
<keyword evidence="2" id="KW-1185">Reference proteome</keyword>
<dbReference type="Proteomes" id="UP000887540">
    <property type="component" value="Unplaced"/>
</dbReference>
<protein>
    <submittedName>
        <fullName evidence="3">Uncharacterized protein</fullName>
    </submittedName>
</protein>
<dbReference type="InterPro" id="IPR038050">
    <property type="entry name" value="Neuro_actylchol_rec"/>
</dbReference>